<evidence type="ECO:0000313" key="3">
    <source>
        <dbReference type="Proteomes" id="UP001438707"/>
    </source>
</evidence>
<evidence type="ECO:0000256" key="1">
    <source>
        <dbReference type="SAM" id="MobiDB-lite"/>
    </source>
</evidence>
<organism evidence="2 3">
    <name type="scientific">Apatococcus lobatus</name>
    <dbReference type="NCBI Taxonomy" id="904363"/>
    <lineage>
        <taxon>Eukaryota</taxon>
        <taxon>Viridiplantae</taxon>
        <taxon>Chlorophyta</taxon>
        <taxon>core chlorophytes</taxon>
        <taxon>Trebouxiophyceae</taxon>
        <taxon>Chlorellales</taxon>
        <taxon>Chlorellaceae</taxon>
        <taxon>Apatococcus</taxon>
    </lineage>
</organism>
<feature type="compositionally biased region" description="Low complexity" evidence="1">
    <location>
        <begin position="112"/>
        <end position="131"/>
    </location>
</feature>
<proteinExistence type="predicted"/>
<reference evidence="2 3" key="1">
    <citation type="journal article" date="2024" name="Nat. Commun.">
        <title>Phylogenomics reveals the evolutionary origins of lichenization in chlorophyte algae.</title>
        <authorList>
            <person name="Puginier C."/>
            <person name="Libourel C."/>
            <person name="Otte J."/>
            <person name="Skaloud P."/>
            <person name="Haon M."/>
            <person name="Grisel S."/>
            <person name="Petersen M."/>
            <person name="Berrin J.G."/>
            <person name="Delaux P.M."/>
            <person name="Dal Grande F."/>
            <person name="Keller J."/>
        </authorList>
    </citation>
    <scope>NUCLEOTIDE SEQUENCE [LARGE SCALE GENOMIC DNA]</scope>
    <source>
        <strain evidence="2 3">SAG 2145</strain>
    </source>
</reference>
<dbReference type="Proteomes" id="UP001438707">
    <property type="component" value="Unassembled WGS sequence"/>
</dbReference>
<keyword evidence="3" id="KW-1185">Reference proteome</keyword>
<dbReference type="AlphaFoldDB" id="A0AAW1Q5H2"/>
<feature type="region of interest" description="Disordered" evidence="1">
    <location>
        <begin position="101"/>
        <end position="147"/>
    </location>
</feature>
<gene>
    <name evidence="2" type="ORF">WJX74_001875</name>
</gene>
<name>A0AAW1Q5H2_9CHLO</name>
<dbReference type="EMBL" id="JALJOS010000091">
    <property type="protein sequence ID" value="KAK9816091.1"/>
    <property type="molecule type" value="Genomic_DNA"/>
</dbReference>
<sequence>MGVLVNDEIVLPSGLKLKGSYMGFATNNILVTQVVSETSPDGKMYRVQAPVNIWVDEGCRKAGSDPVTVKHQTFVVGADAIARGLYAMLYAEMCKDFTDYTNMDGPPPPAIATPIEPAQGPASAGPPSATSDPPPVTSDPPAATSDS</sequence>
<comment type="caution">
    <text evidence="2">The sequence shown here is derived from an EMBL/GenBank/DDBJ whole genome shotgun (WGS) entry which is preliminary data.</text>
</comment>
<evidence type="ECO:0000313" key="2">
    <source>
        <dbReference type="EMBL" id="KAK9816091.1"/>
    </source>
</evidence>
<protein>
    <submittedName>
        <fullName evidence="2">Uncharacterized protein</fullName>
    </submittedName>
</protein>
<accession>A0AAW1Q5H2</accession>